<protein>
    <submittedName>
        <fullName evidence="1">Uncharacterized protein</fullName>
    </submittedName>
</protein>
<dbReference type="AlphaFoldDB" id="A0AAE1ISU6"/>
<organism evidence="1 2">
    <name type="scientific">Acacia crassicarpa</name>
    <name type="common">northern wattle</name>
    <dbReference type="NCBI Taxonomy" id="499986"/>
    <lineage>
        <taxon>Eukaryota</taxon>
        <taxon>Viridiplantae</taxon>
        <taxon>Streptophyta</taxon>
        <taxon>Embryophyta</taxon>
        <taxon>Tracheophyta</taxon>
        <taxon>Spermatophyta</taxon>
        <taxon>Magnoliopsida</taxon>
        <taxon>eudicotyledons</taxon>
        <taxon>Gunneridae</taxon>
        <taxon>Pentapetalae</taxon>
        <taxon>rosids</taxon>
        <taxon>fabids</taxon>
        <taxon>Fabales</taxon>
        <taxon>Fabaceae</taxon>
        <taxon>Caesalpinioideae</taxon>
        <taxon>mimosoid clade</taxon>
        <taxon>Acacieae</taxon>
        <taxon>Acacia</taxon>
    </lineage>
</organism>
<name>A0AAE1ISU6_9FABA</name>
<dbReference type="PANTHER" id="PTHR34194">
    <property type="entry name" value="F14J8.16 PROTEIN"/>
    <property type="match status" value="1"/>
</dbReference>
<dbReference type="EMBL" id="JAWXYG010000012">
    <property type="protein sequence ID" value="KAK4256842.1"/>
    <property type="molecule type" value="Genomic_DNA"/>
</dbReference>
<gene>
    <name evidence="1" type="ORF">QN277_006513</name>
</gene>
<evidence type="ECO:0000313" key="2">
    <source>
        <dbReference type="Proteomes" id="UP001293593"/>
    </source>
</evidence>
<evidence type="ECO:0000313" key="1">
    <source>
        <dbReference type="EMBL" id="KAK4256842.1"/>
    </source>
</evidence>
<accession>A0AAE1ISU6</accession>
<keyword evidence="2" id="KW-1185">Reference proteome</keyword>
<dbReference type="PANTHER" id="PTHR34194:SF2">
    <property type="entry name" value="F14J8.16 PROTEIN"/>
    <property type="match status" value="1"/>
</dbReference>
<comment type="caution">
    <text evidence="1">The sequence shown here is derived from an EMBL/GenBank/DDBJ whole genome shotgun (WGS) entry which is preliminary data.</text>
</comment>
<dbReference type="Proteomes" id="UP001293593">
    <property type="component" value="Unassembled WGS sequence"/>
</dbReference>
<sequence>MQLDDRVKYGSWDCHHDISKHVRNKSRSLQSRKDKLSFFASLSEEFQVHGPLVDPNVALFVSSLYDSVKPQLLLLEENRPESTDVCGDEQYRFFLDHLRSDGKSLVLDIPEDGIFAKYEAEESEDSTLPTAIRCDSNLDDRTNLISIETNLNSGAERLRKQRQPLQRIVDPKVKRRRGSKPEKSLPLSTVVRSNVDFQVKEEDDDDHLPVLKRPLIKQSEPVVNVDQWWHKTKARARKNTAFRDKLMHDLKRPFSEEEYRMLLKQLGEKKPVQSQRVLRSCTKSYDDNTRPPKSILDYHADLAKRIDSVRHDHPRVLNLLRGYFYWITNLSQEGSFLPWEDANCLEVLPL</sequence>
<reference evidence="1" key="1">
    <citation type="submission" date="2023-10" db="EMBL/GenBank/DDBJ databases">
        <title>Chromosome-level genome of the transformable northern wattle, Acacia crassicarpa.</title>
        <authorList>
            <person name="Massaro I."/>
            <person name="Sinha N.R."/>
            <person name="Poethig S."/>
            <person name="Leichty A.R."/>
        </authorList>
    </citation>
    <scope>NUCLEOTIDE SEQUENCE</scope>
    <source>
        <strain evidence="1">Acra3RX</strain>
        <tissue evidence="1">Leaf</tissue>
    </source>
</reference>
<proteinExistence type="predicted"/>